<keyword evidence="2" id="KW-1185">Reference proteome</keyword>
<sequence>MAVAFPTRRHSSRVEDFNVTPVVFLQNNPQYDCVAVGALVMFGVTPNTRALISKRDTAVALPGKWEVPSGPCDDPNLTILATLNRILLEETHLQIEFIADLAGVETFDIQTGKRVRKFTFIVQAQDGIPATLQKYQAWDLVSLDEAFQAQSVNFGLLTFTSASQREIILNGFSKYDEILSFRSWCRGGTI</sequence>
<organism evidence="1 2">
    <name type="scientific">Hypoxylon rubiginosum</name>
    <dbReference type="NCBI Taxonomy" id="110542"/>
    <lineage>
        <taxon>Eukaryota</taxon>
        <taxon>Fungi</taxon>
        <taxon>Dikarya</taxon>
        <taxon>Ascomycota</taxon>
        <taxon>Pezizomycotina</taxon>
        <taxon>Sordariomycetes</taxon>
        <taxon>Xylariomycetidae</taxon>
        <taxon>Xylariales</taxon>
        <taxon>Hypoxylaceae</taxon>
        <taxon>Hypoxylon</taxon>
    </lineage>
</organism>
<reference evidence="1 2" key="1">
    <citation type="journal article" date="2022" name="New Phytol.">
        <title>Ecological generalism drives hyperdiversity of secondary metabolite gene clusters in xylarialean endophytes.</title>
        <authorList>
            <person name="Franco M.E.E."/>
            <person name="Wisecaver J.H."/>
            <person name="Arnold A.E."/>
            <person name="Ju Y.M."/>
            <person name="Slot J.C."/>
            <person name="Ahrendt S."/>
            <person name="Moore L.P."/>
            <person name="Eastman K.E."/>
            <person name="Scott K."/>
            <person name="Konkel Z."/>
            <person name="Mondo S.J."/>
            <person name="Kuo A."/>
            <person name="Hayes R.D."/>
            <person name="Haridas S."/>
            <person name="Andreopoulos B."/>
            <person name="Riley R."/>
            <person name="LaButti K."/>
            <person name="Pangilinan J."/>
            <person name="Lipzen A."/>
            <person name="Amirebrahimi M."/>
            <person name="Yan J."/>
            <person name="Adam C."/>
            <person name="Keymanesh K."/>
            <person name="Ng V."/>
            <person name="Louie K."/>
            <person name="Northen T."/>
            <person name="Drula E."/>
            <person name="Henrissat B."/>
            <person name="Hsieh H.M."/>
            <person name="Youens-Clark K."/>
            <person name="Lutzoni F."/>
            <person name="Miadlikowska J."/>
            <person name="Eastwood D.C."/>
            <person name="Hamelin R.C."/>
            <person name="Grigoriev I.V."/>
            <person name="U'Ren J.M."/>
        </authorList>
    </citation>
    <scope>NUCLEOTIDE SEQUENCE [LARGE SCALE GENOMIC DNA]</scope>
    <source>
        <strain evidence="1 2">CBS 119005</strain>
    </source>
</reference>
<accession>A0ACB9YJI1</accession>
<gene>
    <name evidence="1" type="ORF">F4820DRAFT_157026</name>
</gene>
<name>A0ACB9YJI1_9PEZI</name>
<dbReference type="Proteomes" id="UP001497700">
    <property type="component" value="Unassembled WGS sequence"/>
</dbReference>
<evidence type="ECO:0000313" key="2">
    <source>
        <dbReference type="Proteomes" id="UP001497700"/>
    </source>
</evidence>
<protein>
    <submittedName>
        <fullName evidence="1">Uncharacterized protein</fullName>
    </submittedName>
</protein>
<evidence type="ECO:0000313" key="1">
    <source>
        <dbReference type="EMBL" id="KAI4859555.1"/>
    </source>
</evidence>
<comment type="caution">
    <text evidence="1">The sequence shown here is derived from an EMBL/GenBank/DDBJ whole genome shotgun (WGS) entry which is preliminary data.</text>
</comment>
<dbReference type="EMBL" id="MU393626">
    <property type="protein sequence ID" value="KAI4859555.1"/>
    <property type="molecule type" value="Genomic_DNA"/>
</dbReference>
<proteinExistence type="predicted"/>